<proteinExistence type="predicted"/>
<evidence type="ECO:0000256" key="1">
    <source>
        <dbReference type="ARBA" id="ARBA00004418"/>
    </source>
</evidence>
<dbReference type="InterPro" id="IPR008972">
    <property type="entry name" value="Cupredoxin"/>
</dbReference>
<organism evidence="7 8">
    <name type="scientific">Cohaesibacter gelatinilyticus</name>
    <dbReference type="NCBI Taxonomy" id="372072"/>
    <lineage>
        <taxon>Bacteria</taxon>
        <taxon>Pseudomonadati</taxon>
        <taxon>Pseudomonadota</taxon>
        <taxon>Alphaproteobacteria</taxon>
        <taxon>Hyphomicrobiales</taxon>
        <taxon>Cohaesibacteraceae</taxon>
    </lineage>
</organism>
<dbReference type="GO" id="GO:0042597">
    <property type="term" value="C:periplasmic space"/>
    <property type="evidence" value="ECO:0007669"/>
    <property type="project" value="UniProtKB-SubCell"/>
</dbReference>
<keyword evidence="6" id="KW-0732">Signal</keyword>
<sequence length="201" mass="22260">MLFCHKNARSRASSATIPIAWKMTLMSLPLVALFSQTALAAGSQLKVSPKPKQSQEKLAIATPTEVIEIDVVNQIIDLNANSSYEAFRFEPDYLSLKPGTVVRFKGSTGRHTVSSVRGMYPEGARPFEIRGKPQMDVAFEKEGVYGIRCRVHGRHGMAMLIIVGDPKVNLDKARSQKVGKKEAVKFKLLFERLDKEIAAKS</sequence>
<dbReference type="SUPFAM" id="SSF49503">
    <property type="entry name" value="Cupredoxins"/>
    <property type="match status" value="1"/>
</dbReference>
<evidence type="ECO:0000313" key="8">
    <source>
        <dbReference type="Proteomes" id="UP000219439"/>
    </source>
</evidence>
<feature type="binding site" evidence="5">
    <location>
        <position position="149"/>
    </location>
    <ligand>
        <name>Cu cation</name>
        <dbReference type="ChEBI" id="CHEBI:23378"/>
    </ligand>
</feature>
<dbReference type="AlphaFoldDB" id="A0A285NAI5"/>
<dbReference type="InterPro" id="IPR002386">
    <property type="entry name" value="Amicyanin/Pseudoazurin"/>
</dbReference>
<gene>
    <name evidence="7" type="ORF">SAMN06265368_0435</name>
</gene>
<name>A0A285NAI5_9HYPH</name>
<evidence type="ECO:0000256" key="4">
    <source>
        <dbReference type="ARBA" id="ARBA00022982"/>
    </source>
</evidence>
<keyword evidence="4" id="KW-0249">Electron transport</keyword>
<feature type="binding site" evidence="5">
    <location>
        <position position="157"/>
    </location>
    <ligand>
        <name>Cu cation</name>
        <dbReference type="ChEBI" id="CHEBI:23378"/>
    </ligand>
</feature>
<reference evidence="7 8" key="1">
    <citation type="submission" date="2017-09" db="EMBL/GenBank/DDBJ databases">
        <authorList>
            <person name="Ehlers B."/>
            <person name="Leendertz F.H."/>
        </authorList>
    </citation>
    <scope>NUCLEOTIDE SEQUENCE [LARGE SCALE GENOMIC DNA]</scope>
    <source>
        <strain evidence="7 8">DSM 18289</strain>
    </source>
</reference>
<feature type="binding site" evidence="5">
    <location>
        <position position="152"/>
    </location>
    <ligand>
        <name>Cu cation</name>
        <dbReference type="ChEBI" id="CHEBI:23378"/>
    </ligand>
</feature>
<evidence type="ECO:0000256" key="2">
    <source>
        <dbReference type="ARBA" id="ARBA00022448"/>
    </source>
</evidence>
<feature type="signal peptide" evidence="6">
    <location>
        <begin position="1"/>
        <end position="40"/>
    </location>
</feature>
<evidence type="ECO:0000313" key="7">
    <source>
        <dbReference type="EMBL" id="SNZ06482.1"/>
    </source>
</evidence>
<keyword evidence="2" id="KW-0813">Transport</keyword>
<dbReference type="EMBL" id="OBEL01000001">
    <property type="protein sequence ID" value="SNZ06482.1"/>
    <property type="molecule type" value="Genomic_DNA"/>
</dbReference>
<comment type="cofactor">
    <cofactor evidence="5">
        <name>Cu cation</name>
        <dbReference type="ChEBI" id="CHEBI:23378"/>
    </cofactor>
    <text evidence="5">Binds 1 copper ion per subunit.</text>
</comment>
<keyword evidence="8" id="KW-1185">Reference proteome</keyword>
<keyword evidence="3" id="KW-0574">Periplasm</keyword>
<accession>A0A285NAI5</accession>
<comment type="subcellular location">
    <subcellularLocation>
        <location evidence="1">Periplasm</location>
    </subcellularLocation>
</comment>
<feature type="binding site" evidence="5">
    <location>
        <position position="111"/>
    </location>
    <ligand>
        <name>Cu cation</name>
        <dbReference type="ChEBI" id="CHEBI:23378"/>
    </ligand>
</feature>
<keyword evidence="5" id="KW-0186">Copper</keyword>
<dbReference type="PRINTS" id="PR00155">
    <property type="entry name" value="AMICYANIN"/>
</dbReference>
<evidence type="ECO:0000256" key="5">
    <source>
        <dbReference type="PIRSR" id="PIRSR602386-1"/>
    </source>
</evidence>
<dbReference type="Gene3D" id="2.60.40.420">
    <property type="entry name" value="Cupredoxins - blue copper proteins"/>
    <property type="match status" value="1"/>
</dbReference>
<protein>
    <submittedName>
        <fullName evidence="7">Pseudoazurin</fullName>
    </submittedName>
</protein>
<dbReference type="GO" id="GO:0005507">
    <property type="term" value="F:copper ion binding"/>
    <property type="evidence" value="ECO:0007669"/>
    <property type="project" value="InterPro"/>
</dbReference>
<feature type="chain" id="PRO_5013057987" evidence="6">
    <location>
        <begin position="41"/>
        <end position="201"/>
    </location>
</feature>
<evidence type="ECO:0000256" key="3">
    <source>
        <dbReference type="ARBA" id="ARBA00022764"/>
    </source>
</evidence>
<dbReference type="GO" id="GO:0009055">
    <property type="term" value="F:electron transfer activity"/>
    <property type="evidence" value="ECO:0007669"/>
    <property type="project" value="InterPro"/>
</dbReference>
<dbReference type="Proteomes" id="UP000219439">
    <property type="component" value="Unassembled WGS sequence"/>
</dbReference>
<keyword evidence="5" id="KW-0479">Metal-binding</keyword>
<evidence type="ECO:0000256" key="6">
    <source>
        <dbReference type="SAM" id="SignalP"/>
    </source>
</evidence>